<sequence length="76" mass="8931">MLSKEKIARINELAKKSKEQGLSKEEAKEQSKLRREYLDSFRSSMKNTIEKVRVFDPNGDEVTPKKVRDLQNKKLH</sequence>
<evidence type="ECO:0000313" key="5">
    <source>
        <dbReference type="Proteomes" id="UP000051888"/>
    </source>
</evidence>
<comment type="similarity">
    <text evidence="2">Belongs to the UPF0291 family.</text>
</comment>
<dbReference type="HAMAP" id="MF_01103">
    <property type="entry name" value="UPF0291"/>
    <property type="match status" value="1"/>
</dbReference>
<feature type="compositionally biased region" description="Basic and acidic residues" evidence="3">
    <location>
        <begin position="62"/>
        <end position="76"/>
    </location>
</feature>
<name>A0A0Q3X004_9BACI</name>
<dbReference type="GO" id="GO:0005737">
    <property type="term" value="C:cytoplasm"/>
    <property type="evidence" value="ECO:0007669"/>
    <property type="project" value="UniProtKB-SubCell"/>
</dbReference>
<evidence type="ECO:0000313" key="4">
    <source>
        <dbReference type="EMBL" id="KQL54535.1"/>
    </source>
</evidence>
<proteinExistence type="inferred from homology"/>
<gene>
    <name evidence="4" type="ORF">AN964_14225</name>
</gene>
<evidence type="ECO:0000256" key="2">
    <source>
        <dbReference type="HAMAP-Rule" id="MF_01103"/>
    </source>
</evidence>
<comment type="caution">
    <text evidence="4">The sequence shown here is derived from an EMBL/GenBank/DDBJ whole genome shotgun (WGS) entry which is preliminary data.</text>
</comment>
<dbReference type="PATRIC" id="fig|157838.3.peg.3163"/>
<protein>
    <recommendedName>
        <fullName evidence="2">UPF0291 protein AN964_14225</fullName>
    </recommendedName>
</protein>
<dbReference type="RefSeq" id="WP_055740313.1">
    <property type="nucleotide sequence ID" value="NZ_JAAIWL010000051.1"/>
</dbReference>
<keyword evidence="1 2" id="KW-0963">Cytoplasm</keyword>
<dbReference type="EMBL" id="LJJC01000004">
    <property type="protein sequence ID" value="KQL54535.1"/>
    <property type="molecule type" value="Genomic_DNA"/>
</dbReference>
<keyword evidence="5" id="KW-1185">Reference proteome</keyword>
<dbReference type="AlphaFoldDB" id="A0A0Q3X004"/>
<dbReference type="Proteomes" id="UP000051888">
    <property type="component" value="Unassembled WGS sequence"/>
</dbReference>
<organism evidence="4 5">
    <name type="scientific">Heyndrickxia shackletonii</name>
    <dbReference type="NCBI Taxonomy" id="157838"/>
    <lineage>
        <taxon>Bacteria</taxon>
        <taxon>Bacillati</taxon>
        <taxon>Bacillota</taxon>
        <taxon>Bacilli</taxon>
        <taxon>Bacillales</taxon>
        <taxon>Bacillaceae</taxon>
        <taxon>Heyndrickxia</taxon>
    </lineage>
</organism>
<reference evidence="4 5" key="1">
    <citation type="submission" date="2015-09" db="EMBL/GenBank/DDBJ databases">
        <title>Genome sequencing project for genomic taxonomy and phylogenomics of Bacillus-like bacteria.</title>
        <authorList>
            <person name="Liu B."/>
            <person name="Wang J."/>
            <person name="Zhu Y."/>
            <person name="Liu G."/>
            <person name="Chen Q."/>
            <person name="Chen Z."/>
            <person name="Lan J."/>
            <person name="Che J."/>
            <person name="Ge C."/>
            <person name="Shi H."/>
            <person name="Pan Z."/>
            <person name="Liu X."/>
        </authorList>
    </citation>
    <scope>NUCLEOTIDE SEQUENCE [LARGE SCALE GENOMIC DNA]</scope>
    <source>
        <strain evidence="4 5">LMG 18435</strain>
    </source>
</reference>
<dbReference type="Pfam" id="PF05979">
    <property type="entry name" value="DUF896"/>
    <property type="match status" value="1"/>
</dbReference>
<dbReference type="OrthoDB" id="390105at2"/>
<dbReference type="STRING" id="157838.AN964_14225"/>
<dbReference type="InterPro" id="IPR009242">
    <property type="entry name" value="DUF896"/>
</dbReference>
<dbReference type="PANTHER" id="PTHR37300">
    <property type="entry name" value="UPF0291 PROTEIN CBO2609/CLC_2481"/>
    <property type="match status" value="1"/>
</dbReference>
<dbReference type="Gene3D" id="1.10.287.540">
    <property type="entry name" value="Helix hairpin bin"/>
    <property type="match status" value="1"/>
</dbReference>
<dbReference type="PANTHER" id="PTHR37300:SF1">
    <property type="entry name" value="UPF0291 PROTEIN YNZC"/>
    <property type="match status" value="1"/>
</dbReference>
<evidence type="ECO:0000256" key="1">
    <source>
        <dbReference type="ARBA" id="ARBA00022490"/>
    </source>
</evidence>
<evidence type="ECO:0000256" key="3">
    <source>
        <dbReference type="SAM" id="MobiDB-lite"/>
    </source>
</evidence>
<feature type="region of interest" description="Disordered" evidence="3">
    <location>
        <begin position="57"/>
        <end position="76"/>
    </location>
</feature>
<accession>A0A0Q3X004</accession>
<comment type="subcellular location">
    <subcellularLocation>
        <location evidence="2">Cytoplasm</location>
    </subcellularLocation>
</comment>
<dbReference type="SUPFAM" id="SSF158221">
    <property type="entry name" value="YnzC-like"/>
    <property type="match status" value="1"/>
</dbReference>